<dbReference type="PANTHER" id="PTHR48100:SF1">
    <property type="entry name" value="HISTIDINE PHOSPHATASE FAMILY PROTEIN-RELATED"/>
    <property type="match status" value="1"/>
</dbReference>
<reference evidence="2 3" key="1">
    <citation type="submission" date="2015-10" db="EMBL/GenBank/DDBJ databases">
        <title>The cercosporin biosynthetic gene cluster was horizontally transferred to several fungal lineages and shown to be expanded in Cercospora beticola based on microsynteny with recipient genomes.</title>
        <authorList>
            <person name="De Jonge R."/>
            <person name="Ebert M.K."/>
            <person name="Suttle J.C."/>
            <person name="Jurick Ii W.M."/>
            <person name="Secor G.A."/>
            <person name="Thomma B.P."/>
            <person name="Van De Peer Y."/>
            <person name="Bolton M.D."/>
        </authorList>
    </citation>
    <scope>NUCLEOTIDE SEQUENCE [LARGE SCALE GENOMIC DNA]</scope>
    <source>
        <strain evidence="2 3">09-40</strain>
    </source>
</reference>
<evidence type="ECO:0000313" key="2">
    <source>
        <dbReference type="EMBL" id="PIB02869.1"/>
    </source>
</evidence>
<protein>
    <submittedName>
        <fullName evidence="2">Phosphomutase-like protein 3</fullName>
    </submittedName>
</protein>
<dbReference type="Pfam" id="PF00300">
    <property type="entry name" value="His_Phos_1"/>
    <property type="match status" value="1"/>
</dbReference>
<keyword evidence="1" id="KW-0812">Transmembrane</keyword>
<keyword evidence="1" id="KW-0472">Membrane</keyword>
<sequence length="340" mass="38603">MPNRTFMDCRRPVVILGSFILACFVLYIHALFPWTPSGGTVNMGSKPPAAIFKFEAVTDVFMQSQPGTNPSDFDNTKQNFGLIHQTYPTDQTSVSDVDTDWQRFMRYVHYLKATTGDHIDYKVLYLGRHGEGFHNVAEAYYGTKAWDDYWSKLDGNGTMNWLDAHLTDVGKEQARAAGAFMQAQLVQPRMMPAPEGYYVSPMYRCLQTATFTWGNLKLPPSKPFKPLIKELVREVLGEHTCDKRSTRTAIHEAFPDFPIEEGFAEQDELWRADHRETHEEHDARTQALLDDLFTSDDKTVLSLTSHSGTIASFLRVLGHREFKLPTGGMIPVLIKATRLD</sequence>
<dbReference type="InterPro" id="IPR050275">
    <property type="entry name" value="PGM_Phosphatase"/>
</dbReference>
<dbReference type="SUPFAM" id="SSF53254">
    <property type="entry name" value="Phosphoglycerate mutase-like"/>
    <property type="match status" value="1"/>
</dbReference>
<organism evidence="2 3">
    <name type="scientific">Cercospora beticola</name>
    <name type="common">Sugarbeet leaf spot fungus</name>
    <dbReference type="NCBI Taxonomy" id="122368"/>
    <lineage>
        <taxon>Eukaryota</taxon>
        <taxon>Fungi</taxon>
        <taxon>Dikarya</taxon>
        <taxon>Ascomycota</taxon>
        <taxon>Pezizomycotina</taxon>
        <taxon>Dothideomycetes</taxon>
        <taxon>Dothideomycetidae</taxon>
        <taxon>Mycosphaerellales</taxon>
        <taxon>Mycosphaerellaceae</taxon>
        <taxon>Cercospora</taxon>
    </lineage>
</organism>
<dbReference type="PROSITE" id="PS51257">
    <property type="entry name" value="PROKAR_LIPOPROTEIN"/>
    <property type="match status" value="1"/>
</dbReference>
<gene>
    <name evidence="2" type="ORF">CB0940_11897</name>
</gene>
<dbReference type="CDD" id="cd07067">
    <property type="entry name" value="HP_PGM_like"/>
    <property type="match status" value="1"/>
</dbReference>
<dbReference type="GO" id="GO:0005737">
    <property type="term" value="C:cytoplasm"/>
    <property type="evidence" value="ECO:0007669"/>
    <property type="project" value="TreeGrafter"/>
</dbReference>
<dbReference type="OrthoDB" id="496981at2759"/>
<dbReference type="EMBL" id="LKMD01000099">
    <property type="protein sequence ID" value="PIB02869.1"/>
    <property type="molecule type" value="Genomic_DNA"/>
</dbReference>
<evidence type="ECO:0000256" key="1">
    <source>
        <dbReference type="SAM" id="Phobius"/>
    </source>
</evidence>
<accession>A0A2G5IDL7</accession>
<proteinExistence type="predicted"/>
<name>A0A2G5IDL7_CERBT</name>
<dbReference type="Proteomes" id="UP000230605">
    <property type="component" value="Chromosome 10"/>
</dbReference>
<evidence type="ECO:0000313" key="3">
    <source>
        <dbReference type="Proteomes" id="UP000230605"/>
    </source>
</evidence>
<comment type="caution">
    <text evidence="2">The sequence shown here is derived from an EMBL/GenBank/DDBJ whole genome shotgun (WGS) entry which is preliminary data.</text>
</comment>
<keyword evidence="1" id="KW-1133">Transmembrane helix</keyword>
<dbReference type="InterPro" id="IPR013078">
    <property type="entry name" value="His_Pase_superF_clade-1"/>
</dbReference>
<dbReference type="GO" id="GO:0016791">
    <property type="term" value="F:phosphatase activity"/>
    <property type="evidence" value="ECO:0007669"/>
    <property type="project" value="TreeGrafter"/>
</dbReference>
<dbReference type="AlphaFoldDB" id="A0A2G5IDL7"/>
<dbReference type="SMART" id="SM00855">
    <property type="entry name" value="PGAM"/>
    <property type="match status" value="1"/>
</dbReference>
<feature type="transmembrane region" description="Helical" evidence="1">
    <location>
        <begin position="12"/>
        <end position="32"/>
    </location>
</feature>
<dbReference type="InterPro" id="IPR029033">
    <property type="entry name" value="His_PPase_superfam"/>
</dbReference>
<dbReference type="PANTHER" id="PTHR48100">
    <property type="entry name" value="BROAD-SPECIFICITY PHOSPHATASE YOR283W-RELATED"/>
    <property type="match status" value="1"/>
</dbReference>
<dbReference type="Gene3D" id="3.40.50.1240">
    <property type="entry name" value="Phosphoglycerate mutase-like"/>
    <property type="match status" value="1"/>
</dbReference>